<protein>
    <recommendedName>
        <fullName evidence="3">GRAM domain-containing protein</fullName>
    </recommendedName>
</protein>
<dbReference type="GO" id="GO:0031490">
    <property type="term" value="F:chromatin DNA binding"/>
    <property type="evidence" value="ECO:0007669"/>
    <property type="project" value="TreeGrafter"/>
</dbReference>
<evidence type="ECO:0000313" key="2">
    <source>
        <dbReference type="Proteomes" id="UP000000707"/>
    </source>
</evidence>
<dbReference type="AlphaFoldDB" id="G3BEA0"/>
<dbReference type="EMBL" id="GL996528">
    <property type="protein sequence ID" value="EGV60499.1"/>
    <property type="molecule type" value="Genomic_DNA"/>
</dbReference>
<gene>
    <name evidence="1" type="ORF">CANTEDRAFT_99900</name>
</gene>
<dbReference type="PANTHER" id="PTHR31606:SF1">
    <property type="entry name" value="WW DOMAIN BINDING PROTEIN 2, ISOFORM E"/>
    <property type="match status" value="1"/>
</dbReference>
<reference evidence="1 2" key="1">
    <citation type="journal article" date="2011" name="Proc. Natl. Acad. Sci. U.S.A.">
        <title>Comparative genomics of xylose-fermenting fungi for enhanced biofuel production.</title>
        <authorList>
            <person name="Wohlbach D.J."/>
            <person name="Kuo A."/>
            <person name="Sato T.K."/>
            <person name="Potts K.M."/>
            <person name="Salamov A.A."/>
            <person name="LaButti K.M."/>
            <person name="Sun H."/>
            <person name="Clum A."/>
            <person name="Pangilinan J.L."/>
            <person name="Lindquist E.A."/>
            <person name="Lucas S."/>
            <person name="Lapidus A."/>
            <person name="Jin M."/>
            <person name="Gunawan C."/>
            <person name="Balan V."/>
            <person name="Dale B.E."/>
            <person name="Jeffries T.W."/>
            <person name="Zinkel R."/>
            <person name="Barry K.W."/>
            <person name="Grigoriev I.V."/>
            <person name="Gasch A.P."/>
        </authorList>
    </citation>
    <scope>NUCLEOTIDE SEQUENCE [LARGE SCALE GENOMIC DNA]</scope>
    <source>
        <strain evidence="2">ATCC 10573 / BCRC 21748 / CBS 615 / JCM 9827 / NBRC 10315 / NRRL Y-1498 / VKM Y-70</strain>
    </source>
</reference>
<evidence type="ECO:0000313" key="1">
    <source>
        <dbReference type="EMBL" id="EGV60499.1"/>
    </source>
</evidence>
<dbReference type="OrthoDB" id="5857104at2759"/>
<dbReference type="Proteomes" id="UP000000707">
    <property type="component" value="Unassembled WGS sequence"/>
</dbReference>
<sequence>MSINNVVLKDNYSKLLGTSELPFVLASDGSEVIRFSSSSPRQSLSIVSKQSDNSVHINTKDGFIYLTTKRFIYITASQGDVSTFSVDLTLSPRLQFSHELKSPWFGPNYWEFIFFSTPTPSIASDGFPKNEYFKGQVKFNDGGLFQFVEVFNSILNDAVNNTQIDDQLPSYSEI</sequence>
<dbReference type="PANTHER" id="PTHR31606">
    <property type="entry name" value="WW DOMAIN BINDING PROTEIN 2, ISOFORM E"/>
    <property type="match status" value="1"/>
</dbReference>
<accession>G3BEA0</accession>
<dbReference type="HOGENOM" id="CLU_104297_0_0_1"/>
<name>G3BEA0_CANTC</name>
<dbReference type="eggNOG" id="ENOG502T10B">
    <property type="taxonomic scope" value="Eukaryota"/>
</dbReference>
<evidence type="ECO:0008006" key="3">
    <source>
        <dbReference type="Google" id="ProtNLM"/>
    </source>
</evidence>
<dbReference type="InterPro" id="IPR044852">
    <property type="entry name" value="WBP2-like"/>
</dbReference>
<proteinExistence type="predicted"/>
<organism evidence="2">
    <name type="scientific">Candida tenuis (strain ATCC 10573 / BCRC 21748 / CBS 615 / JCM 9827 / NBRC 10315 / NRRL Y-1498 / VKM Y-70)</name>
    <name type="common">Yeast</name>
    <name type="synonym">Yamadazyma tenuis</name>
    <dbReference type="NCBI Taxonomy" id="590646"/>
    <lineage>
        <taxon>Eukaryota</taxon>
        <taxon>Fungi</taxon>
        <taxon>Dikarya</taxon>
        <taxon>Ascomycota</taxon>
        <taxon>Saccharomycotina</taxon>
        <taxon>Pichiomycetes</taxon>
        <taxon>Debaryomycetaceae</taxon>
        <taxon>Yamadazyma</taxon>
    </lineage>
</organism>
<dbReference type="SUPFAM" id="SSF50729">
    <property type="entry name" value="PH domain-like"/>
    <property type="match status" value="1"/>
</dbReference>
<dbReference type="GO" id="GO:0005634">
    <property type="term" value="C:nucleus"/>
    <property type="evidence" value="ECO:0007669"/>
    <property type="project" value="TreeGrafter"/>
</dbReference>
<dbReference type="GO" id="GO:0003713">
    <property type="term" value="F:transcription coactivator activity"/>
    <property type="evidence" value="ECO:0007669"/>
    <property type="project" value="InterPro"/>
</dbReference>
<keyword evidence="2" id="KW-1185">Reference proteome</keyword>